<reference evidence="1 2" key="1">
    <citation type="submission" date="2018-06" db="EMBL/GenBank/DDBJ databases">
        <authorList>
            <consortium name="Pathogen Informatics"/>
            <person name="Doyle S."/>
        </authorList>
    </citation>
    <scope>NUCLEOTIDE SEQUENCE [LARGE SCALE GENOMIC DNA]</scope>
    <source>
        <strain evidence="1 2">NCTC9140</strain>
    </source>
</reference>
<proteinExistence type="predicted"/>
<gene>
    <name evidence="1" type="ORF">NCTC9140_07387</name>
</gene>
<dbReference type="Proteomes" id="UP000254938">
    <property type="component" value="Unassembled WGS sequence"/>
</dbReference>
<dbReference type="EMBL" id="UGKQ01000007">
    <property type="protein sequence ID" value="STS85551.1"/>
    <property type="molecule type" value="Genomic_DNA"/>
</dbReference>
<sequence>MAAADNGVHRDTLADACRRYLLADGVDDAIEFMADDAGIFRERVVAVIDVYIGTTDPGKSNFHPYFMGARNWNRT</sequence>
<name>A0A2Z6EC97_KLEPN</name>
<evidence type="ECO:0000313" key="1">
    <source>
        <dbReference type="EMBL" id="STS85551.1"/>
    </source>
</evidence>
<evidence type="ECO:0000313" key="2">
    <source>
        <dbReference type="Proteomes" id="UP000254938"/>
    </source>
</evidence>
<accession>A0A2Z6EC97</accession>
<organism evidence="1 2">
    <name type="scientific">Klebsiella pneumoniae</name>
    <dbReference type="NCBI Taxonomy" id="573"/>
    <lineage>
        <taxon>Bacteria</taxon>
        <taxon>Pseudomonadati</taxon>
        <taxon>Pseudomonadota</taxon>
        <taxon>Gammaproteobacteria</taxon>
        <taxon>Enterobacterales</taxon>
        <taxon>Enterobacteriaceae</taxon>
        <taxon>Klebsiella/Raoultella group</taxon>
        <taxon>Klebsiella</taxon>
        <taxon>Klebsiella pneumoniae complex</taxon>
    </lineage>
</organism>
<dbReference type="AlphaFoldDB" id="A0A2Z6EC97"/>
<protein>
    <submittedName>
        <fullName evidence="1">Uncharacterized protein</fullName>
    </submittedName>
</protein>